<dbReference type="GO" id="GO:0005634">
    <property type="term" value="C:nucleus"/>
    <property type="evidence" value="ECO:0007669"/>
    <property type="project" value="UniProtKB-SubCell"/>
</dbReference>
<dbReference type="Gene3D" id="3.40.220.10">
    <property type="entry name" value="Leucine Aminopeptidase, subunit E, domain 1"/>
    <property type="match status" value="1"/>
</dbReference>
<keyword evidence="5" id="KW-0539">Nucleus</keyword>
<keyword evidence="2" id="KW-0328">Glycosyltransferase</keyword>
<evidence type="ECO:0000256" key="1">
    <source>
        <dbReference type="ARBA" id="ARBA00004123"/>
    </source>
</evidence>
<name>A0A444UFL6_ACIRT</name>
<dbReference type="Pfam" id="PF01661">
    <property type="entry name" value="Macro"/>
    <property type="match status" value="1"/>
</dbReference>
<evidence type="ECO:0000256" key="5">
    <source>
        <dbReference type="ARBA" id="ARBA00023242"/>
    </source>
</evidence>
<evidence type="ECO:0000256" key="3">
    <source>
        <dbReference type="ARBA" id="ARBA00022679"/>
    </source>
</evidence>
<sequence length="111" mass="12409">MDTSPPSLPAILSKIVMKSLRMAESDSEKSIAFPAIGTGNLGFPKDKVAKIMIEQVLDFAERVYKGSKLDVFFVLYPPDQGTVKHNNFLHLLIGDIQVSHYHKEDVKAMMM</sequence>
<dbReference type="GO" id="GO:0003950">
    <property type="term" value="F:NAD+ poly-ADP-ribosyltransferase activity"/>
    <property type="evidence" value="ECO:0007669"/>
    <property type="project" value="TreeGrafter"/>
</dbReference>
<dbReference type="GO" id="GO:1990404">
    <property type="term" value="F:NAD+-protein mono-ADP-ribosyltransferase activity"/>
    <property type="evidence" value="ECO:0007669"/>
    <property type="project" value="TreeGrafter"/>
</dbReference>
<comment type="caution">
    <text evidence="7">The sequence shown here is derived from an EMBL/GenBank/DDBJ whole genome shotgun (WGS) entry which is preliminary data.</text>
</comment>
<evidence type="ECO:0000313" key="7">
    <source>
        <dbReference type="EMBL" id="RXM33976.1"/>
    </source>
</evidence>
<accession>A0A444UFL6</accession>
<reference evidence="7 8" key="1">
    <citation type="submission" date="2019-01" db="EMBL/GenBank/DDBJ databases">
        <title>Draft Genome and Complete Hox-Cluster Characterization of the Sterlet Sturgeon (Acipenser ruthenus).</title>
        <authorList>
            <person name="Wei Q."/>
        </authorList>
    </citation>
    <scope>NUCLEOTIDE SEQUENCE [LARGE SCALE GENOMIC DNA]</scope>
    <source>
        <strain evidence="7">WHYD16114868_AA</strain>
        <tissue evidence="7">Blood</tissue>
    </source>
</reference>
<dbReference type="AlphaFoldDB" id="A0A444UFL6"/>
<evidence type="ECO:0000256" key="4">
    <source>
        <dbReference type="ARBA" id="ARBA00023027"/>
    </source>
</evidence>
<dbReference type="PANTHER" id="PTHR14453">
    <property type="entry name" value="PARP/ZINC FINGER CCCH TYPE DOMAIN CONTAINING PROTEIN"/>
    <property type="match status" value="1"/>
</dbReference>
<dbReference type="InterPro" id="IPR043472">
    <property type="entry name" value="Macro_dom-like"/>
</dbReference>
<dbReference type="EMBL" id="SCEB01214663">
    <property type="protein sequence ID" value="RXM33976.1"/>
    <property type="molecule type" value="Genomic_DNA"/>
</dbReference>
<evidence type="ECO:0000259" key="6">
    <source>
        <dbReference type="PROSITE" id="PS51154"/>
    </source>
</evidence>
<gene>
    <name evidence="7" type="ORF">EOD39_1171</name>
</gene>
<dbReference type="PANTHER" id="PTHR14453:SF102">
    <property type="entry name" value="PROTEIN MONO-ADP-RIBOSYLTRANSFERASE PARP14-LIKE"/>
    <property type="match status" value="1"/>
</dbReference>
<evidence type="ECO:0000256" key="2">
    <source>
        <dbReference type="ARBA" id="ARBA00022676"/>
    </source>
</evidence>
<dbReference type="GO" id="GO:0003714">
    <property type="term" value="F:transcription corepressor activity"/>
    <property type="evidence" value="ECO:0007669"/>
    <property type="project" value="TreeGrafter"/>
</dbReference>
<proteinExistence type="predicted"/>
<dbReference type="InterPro" id="IPR002589">
    <property type="entry name" value="Macro_dom"/>
</dbReference>
<dbReference type="GO" id="GO:0010629">
    <property type="term" value="P:negative regulation of gene expression"/>
    <property type="evidence" value="ECO:0007669"/>
    <property type="project" value="TreeGrafter"/>
</dbReference>
<keyword evidence="4" id="KW-0520">NAD</keyword>
<dbReference type="SUPFAM" id="SSF52949">
    <property type="entry name" value="Macro domain-like"/>
    <property type="match status" value="1"/>
</dbReference>
<keyword evidence="8" id="KW-1185">Reference proteome</keyword>
<dbReference type="InterPro" id="IPR052056">
    <property type="entry name" value="Mono-ARTD/PARP"/>
</dbReference>
<dbReference type="GO" id="GO:0070212">
    <property type="term" value="P:protein poly-ADP-ribosylation"/>
    <property type="evidence" value="ECO:0007669"/>
    <property type="project" value="TreeGrafter"/>
</dbReference>
<dbReference type="Proteomes" id="UP000289886">
    <property type="component" value="Unassembled WGS sequence"/>
</dbReference>
<keyword evidence="3" id="KW-0808">Transferase</keyword>
<protein>
    <submittedName>
        <fullName evidence="7">Poly [ADP-ribose] polymerase 14</fullName>
    </submittedName>
</protein>
<dbReference type="PROSITE" id="PS51154">
    <property type="entry name" value="MACRO"/>
    <property type="match status" value="1"/>
</dbReference>
<dbReference type="GO" id="GO:0005737">
    <property type="term" value="C:cytoplasm"/>
    <property type="evidence" value="ECO:0007669"/>
    <property type="project" value="TreeGrafter"/>
</dbReference>
<feature type="domain" description="Macro" evidence="6">
    <location>
        <begin position="1"/>
        <end position="92"/>
    </location>
</feature>
<organism evidence="7 8">
    <name type="scientific">Acipenser ruthenus</name>
    <name type="common">Sterlet sturgeon</name>
    <dbReference type="NCBI Taxonomy" id="7906"/>
    <lineage>
        <taxon>Eukaryota</taxon>
        <taxon>Metazoa</taxon>
        <taxon>Chordata</taxon>
        <taxon>Craniata</taxon>
        <taxon>Vertebrata</taxon>
        <taxon>Euteleostomi</taxon>
        <taxon>Actinopterygii</taxon>
        <taxon>Chondrostei</taxon>
        <taxon>Acipenseriformes</taxon>
        <taxon>Acipenseridae</taxon>
        <taxon>Acipenser</taxon>
    </lineage>
</organism>
<evidence type="ECO:0000313" key="8">
    <source>
        <dbReference type="Proteomes" id="UP000289886"/>
    </source>
</evidence>
<comment type="subcellular location">
    <subcellularLocation>
        <location evidence="1">Nucleus</location>
    </subcellularLocation>
</comment>